<feature type="region of interest" description="Disordered" evidence="1">
    <location>
        <begin position="1"/>
        <end position="40"/>
    </location>
</feature>
<keyword evidence="2" id="KW-0812">Transmembrane</keyword>
<evidence type="ECO:0000313" key="5">
    <source>
        <dbReference type="Proteomes" id="UP001562354"/>
    </source>
</evidence>
<name>A0ABR3PEP1_9PEZI</name>
<dbReference type="InterPro" id="IPR013320">
    <property type="entry name" value="ConA-like_dom_sf"/>
</dbReference>
<evidence type="ECO:0000256" key="1">
    <source>
        <dbReference type="SAM" id="MobiDB-lite"/>
    </source>
</evidence>
<reference evidence="4 5" key="1">
    <citation type="submission" date="2024-07" db="EMBL/GenBank/DDBJ databases">
        <title>Draft sequence of the Neodothiora populina.</title>
        <authorList>
            <person name="Drown D.D."/>
            <person name="Schuette U.S."/>
            <person name="Buechlein A.B."/>
            <person name="Rusch D.R."/>
            <person name="Winton L.W."/>
            <person name="Adams G.A."/>
        </authorList>
    </citation>
    <scope>NUCLEOTIDE SEQUENCE [LARGE SCALE GENOMIC DNA]</scope>
    <source>
        <strain evidence="4 5">CPC 39397</strain>
    </source>
</reference>
<comment type="caution">
    <text evidence="4">The sequence shown here is derived from an EMBL/GenBank/DDBJ whole genome shotgun (WGS) entry which is preliminary data.</text>
</comment>
<organism evidence="4 5">
    <name type="scientific">Neodothiora populina</name>
    <dbReference type="NCBI Taxonomy" id="2781224"/>
    <lineage>
        <taxon>Eukaryota</taxon>
        <taxon>Fungi</taxon>
        <taxon>Dikarya</taxon>
        <taxon>Ascomycota</taxon>
        <taxon>Pezizomycotina</taxon>
        <taxon>Dothideomycetes</taxon>
        <taxon>Dothideomycetidae</taxon>
        <taxon>Dothideales</taxon>
        <taxon>Dothioraceae</taxon>
        <taxon>Neodothiora</taxon>
    </lineage>
</organism>
<evidence type="ECO:0000313" key="4">
    <source>
        <dbReference type="EMBL" id="KAL1304606.1"/>
    </source>
</evidence>
<feature type="domain" description="GH16" evidence="3">
    <location>
        <begin position="73"/>
        <end position="450"/>
    </location>
</feature>
<dbReference type="EMBL" id="JBFMKM010000008">
    <property type="protein sequence ID" value="KAL1304606.1"/>
    <property type="molecule type" value="Genomic_DNA"/>
</dbReference>
<keyword evidence="5" id="KW-1185">Reference proteome</keyword>
<dbReference type="PANTHER" id="PTHR10963:SF62">
    <property type="entry name" value="GLUCAN 1,3-BETA-GLUCOSIDASE"/>
    <property type="match status" value="1"/>
</dbReference>
<dbReference type="PANTHER" id="PTHR10963">
    <property type="entry name" value="GLYCOSYL HYDROLASE-RELATED"/>
    <property type="match status" value="1"/>
</dbReference>
<evidence type="ECO:0000259" key="3">
    <source>
        <dbReference type="PROSITE" id="PS51762"/>
    </source>
</evidence>
<dbReference type="RefSeq" id="XP_069200881.1">
    <property type="nucleotide sequence ID" value="XM_069343066.1"/>
</dbReference>
<feature type="transmembrane region" description="Helical" evidence="2">
    <location>
        <begin position="85"/>
        <end position="106"/>
    </location>
</feature>
<dbReference type="InterPro" id="IPR050546">
    <property type="entry name" value="Glycosyl_Hydrlase_16"/>
</dbReference>
<dbReference type="Proteomes" id="UP001562354">
    <property type="component" value="Unassembled WGS sequence"/>
</dbReference>
<proteinExistence type="predicted"/>
<gene>
    <name evidence="4" type="ORF">AAFC00_003574</name>
</gene>
<dbReference type="GeneID" id="95977275"/>
<dbReference type="Pfam" id="PF00722">
    <property type="entry name" value="Glyco_hydro_16"/>
    <property type="match status" value="1"/>
</dbReference>
<dbReference type="Gene3D" id="2.60.120.200">
    <property type="match status" value="1"/>
</dbReference>
<evidence type="ECO:0000256" key="2">
    <source>
        <dbReference type="SAM" id="Phobius"/>
    </source>
</evidence>
<protein>
    <recommendedName>
        <fullName evidence="3">GH16 domain-containing protein</fullName>
    </recommendedName>
</protein>
<dbReference type="PROSITE" id="PS51762">
    <property type="entry name" value="GH16_2"/>
    <property type="match status" value="1"/>
</dbReference>
<keyword evidence="2" id="KW-0472">Membrane</keyword>
<dbReference type="InterPro" id="IPR000757">
    <property type="entry name" value="Beta-glucanase-like"/>
</dbReference>
<accession>A0ABR3PEP1</accession>
<sequence length="453" mass="50600">MDGHNGTAITTADVTPRPGTPESEAITPAPKANPFATPYGSVPVSASGSSTALNQPQNRFFHSRRVKKGELEKPWLGKKDPRERWVNIIPCIGILLGLCLTGFLIYNGLQTVSNKQYCVVFEDDFSNGFNEKIWMKEAEVGGFGNGQFEQTTNTEENVFIKDGQLVIKPTLQDQALLETNNVINLLKDGSCSSTVWSDCVAVTNTTNGTIVNPVKSGRVSTRNGAQIKFGRIEVEARMPDGDWLWPAIWMLPKNNTYGDWPASGEIDIAEGRGNNYTYPQGGSNIVSSTLHWGPDPDNDGWFRNNEKRKALHTTWSAGFHMYGMEWSEKYIFTYVDTRLLQVMYVGFDTPFWTKGNFPAADSNGTRLANPWAETGKDNTPFDQEFYLILNVAVGGTNGWFDDGVMSKPWVDGSPNAKSEFWNARNQWYPTWEKNGQMTVKSVKMWQEKGYNGC</sequence>
<dbReference type="SUPFAM" id="SSF49899">
    <property type="entry name" value="Concanavalin A-like lectins/glucanases"/>
    <property type="match status" value="1"/>
</dbReference>
<keyword evidence="2" id="KW-1133">Transmembrane helix</keyword>